<dbReference type="SUPFAM" id="SSF46565">
    <property type="entry name" value="Chaperone J-domain"/>
    <property type="match status" value="1"/>
</dbReference>
<protein>
    <submittedName>
        <fullName evidence="3">DnaJ C-terminal domain-containing protein</fullName>
    </submittedName>
</protein>
<dbReference type="PRINTS" id="PR00625">
    <property type="entry name" value="JDOMAIN"/>
</dbReference>
<keyword evidence="4" id="KW-1185">Reference proteome</keyword>
<keyword evidence="1" id="KW-0143">Chaperone</keyword>
<dbReference type="EMBL" id="JBHTKN010000009">
    <property type="protein sequence ID" value="MFD1043261.1"/>
    <property type="molecule type" value="Genomic_DNA"/>
</dbReference>
<organism evidence="3 4">
    <name type="scientific">Pseudoxanthomonas kaohsiungensis</name>
    <dbReference type="NCBI Taxonomy" id="283923"/>
    <lineage>
        <taxon>Bacteria</taxon>
        <taxon>Pseudomonadati</taxon>
        <taxon>Pseudomonadota</taxon>
        <taxon>Gammaproteobacteria</taxon>
        <taxon>Lysobacterales</taxon>
        <taxon>Lysobacteraceae</taxon>
        <taxon>Pseudoxanthomonas</taxon>
    </lineage>
</organism>
<dbReference type="InterPro" id="IPR008971">
    <property type="entry name" value="HSP40/DnaJ_pept-bd"/>
</dbReference>
<proteinExistence type="predicted"/>
<dbReference type="CDD" id="cd10747">
    <property type="entry name" value="DnaJ_C"/>
    <property type="match status" value="1"/>
</dbReference>
<dbReference type="PANTHER" id="PTHR43096:SF52">
    <property type="entry name" value="DNAJ HOMOLOG 1, MITOCHONDRIAL-RELATED"/>
    <property type="match status" value="1"/>
</dbReference>
<dbReference type="CDD" id="cd06257">
    <property type="entry name" value="DnaJ"/>
    <property type="match status" value="1"/>
</dbReference>
<reference evidence="4" key="1">
    <citation type="journal article" date="2019" name="Int. J. Syst. Evol. Microbiol.">
        <title>The Global Catalogue of Microorganisms (GCM) 10K type strain sequencing project: providing services to taxonomists for standard genome sequencing and annotation.</title>
        <authorList>
            <consortium name="The Broad Institute Genomics Platform"/>
            <consortium name="The Broad Institute Genome Sequencing Center for Infectious Disease"/>
            <person name="Wu L."/>
            <person name="Ma J."/>
        </authorList>
    </citation>
    <scope>NUCLEOTIDE SEQUENCE [LARGE SCALE GENOMIC DNA]</scope>
    <source>
        <strain evidence="4">CCUG 55854</strain>
    </source>
</reference>
<feature type="domain" description="J" evidence="2">
    <location>
        <begin position="5"/>
        <end position="69"/>
    </location>
</feature>
<evidence type="ECO:0000256" key="1">
    <source>
        <dbReference type="ARBA" id="ARBA00023186"/>
    </source>
</evidence>
<sequence length="296" mass="31774">MEFKDYYAILGVEPSAGEAEIKSAYRRLARKYHPDVSKEADAEDRFKAIGEAYEALRDPQKRAAYDQLRARGYRPGQEFHPPPEGFGGGGFDFDEIFGDMGGRGGAQGGGFSDFFESLFARQRGAGPRPGAGPQPRGDTRAKLAVPLEAVYRGDSVRINLNGRQLEVKVPKGIRAGQAIRLGGQGQGGGNLLLEIEYLAHPQFEVDGRNILYTLPLPAWQAALGTTVSVPTLGGAVELKIPAGSDAGRKLRLRGRGLPGAQPGDQIVELEVQAPAPASEAQRQAYRELAEAFGDDA</sequence>
<dbReference type="Gene3D" id="2.60.260.20">
    <property type="entry name" value="Urease metallochaperone UreE, N-terminal domain"/>
    <property type="match status" value="2"/>
</dbReference>
<comment type="caution">
    <text evidence="3">The sequence shown here is derived from an EMBL/GenBank/DDBJ whole genome shotgun (WGS) entry which is preliminary data.</text>
</comment>
<evidence type="ECO:0000313" key="3">
    <source>
        <dbReference type="EMBL" id="MFD1043261.1"/>
    </source>
</evidence>
<dbReference type="Gene3D" id="1.10.287.110">
    <property type="entry name" value="DnaJ domain"/>
    <property type="match status" value="1"/>
</dbReference>
<dbReference type="Pfam" id="PF01556">
    <property type="entry name" value="DnaJ_C"/>
    <property type="match status" value="1"/>
</dbReference>
<dbReference type="InterPro" id="IPR018253">
    <property type="entry name" value="DnaJ_domain_CS"/>
</dbReference>
<dbReference type="RefSeq" id="WP_162378030.1">
    <property type="nucleotide sequence ID" value="NZ_JBHTKN010000009.1"/>
</dbReference>
<dbReference type="InterPro" id="IPR001623">
    <property type="entry name" value="DnaJ_domain"/>
</dbReference>
<dbReference type="PROSITE" id="PS00636">
    <property type="entry name" value="DNAJ_1"/>
    <property type="match status" value="1"/>
</dbReference>
<accession>A0ABW3LXS2</accession>
<gene>
    <name evidence="3" type="ORF">ACFQ2N_12980</name>
</gene>
<dbReference type="SMART" id="SM00271">
    <property type="entry name" value="DnaJ"/>
    <property type="match status" value="1"/>
</dbReference>
<dbReference type="SUPFAM" id="SSF49493">
    <property type="entry name" value="HSP40/DnaJ peptide-binding domain"/>
    <property type="match status" value="2"/>
</dbReference>
<dbReference type="InterPro" id="IPR002939">
    <property type="entry name" value="DnaJ_C"/>
</dbReference>
<evidence type="ECO:0000259" key="2">
    <source>
        <dbReference type="PROSITE" id="PS50076"/>
    </source>
</evidence>
<dbReference type="InterPro" id="IPR036869">
    <property type="entry name" value="J_dom_sf"/>
</dbReference>
<evidence type="ECO:0000313" key="4">
    <source>
        <dbReference type="Proteomes" id="UP001597033"/>
    </source>
</evidence>
<dbReference type="Pfam" id="PF00226">
    <property type="entry name" value="DnaJ"/>
    <property type="match status" value="1"/>
</dbReference>
<name>A0ABW3LXS2_9GAMM</name>
<dbReference type="Proteomes" id="UP001597033">
    <property type="component" value="Unassembled WGS sequence"/>
</dbReference>
<dbReference type="PROSITE" id="PS50076">
    <property type="entry name" value="DNAJ_2"/>
    <property type="match status" value="1"/>
</dbReference>
<dbReference type="PANTHER" id="PTHR43096">
    <property type="entry name" value="DNAJ HOMOLOG 1, MITOCHONDRIAL-RELATED"/>
    <property type="match status" value="1"/>
</dbReference>